<comment type="similarity">
    <text evidence="1">Belongs to the membrane fusion protein (MFP) (TC 8.A.1) family.</text>
</comment>
<keyword evidence="3" id="KW-0175">Coiled coil</keyword>
<evidence type="ECO:0000256" key="3">
    <source>
        <dbReference type="SAM" id="Coils"/>
    </source>
</evidence>
<evidence type="ECO:0000256" key="2">
    <source>
        <dbReference type="ARBA" id="ARBA00022448"/>
    </source>
</evidence>
<dbReference type="InterPro" id="IPR051909">
    <property type="entry name" value="MFP_Cation_Efflux"/>
</dbReference>
<sequence>MNTYKYIGLAIVTTIFFCGCNKDKIEDKLPIQKGFVISNEMMKTTTVEKVQNDFVETEMSFYGKISADKNQYIDIYPLVGGNVMSVNVELGDYVHKGQVLATIRSTEVAGFQKDLSDARTEVAVAENNLRVAQDLYSGKLNTEKDVLEAKSQLQKANDELRRSQSVNQVYNIKNGNIYSVIAPISGYIVQKNINKDMQLRSDRSDNIFDVANTTNVWAIVNINESDINKVSLGMKAKVSTLANPSRIFTGTIDKIFKIIDPETNAMQARVVLENATGQLIPESKATIKILKTENTRAISIPKEALIFDDNRYFVVVFKSQSNVKIQEVKLDKETGSRAYISEGLRQGDQVITNNQLFIYRALSE</sequence>
<dbReference type="Proteomes" id="UP001597394">
    <property type="component" value="Unassembled WGS sequence"/>
</dbReference>
<dbReference type="Pfam" id="PF25967">
    <property type="entry name" value="RND-MFP_C"/>
    <property type="match status" value="1"/>
</dbReference>
<dbReference type="Gene3D" id="2.40.30.170">
    <property type="match status" value="1"/>
</dbReference>
<reference evidence="8" key="1">
    <citation type="journal article" date="2019" name="Int. J. Syst. Evol. Microbiol.">
        <title>The Global Catalogue of Microorganisms (GCM) 10K type strain sequencing project: providing services to taxonomists for standard genome sequencing and annotation.</title>
        <authorList>
            <consortium name="The Broad Institute Genomics Platform"/>
            <consortium name="The Broad Institute Genome Sequencing Center for Infectious Disease"/>
            <person name="Wu L."/>
            <person name="Ma J."/>
        </authorList>
    </citation>
    <scope>NUCLEOTIDE SEQUENCE [LARGE SCALE GENOMIC DNA]</scope>
    <source>
        <strain evidence="8">KCTC 52204</strain>
    </source>
</reference>
<dbReference type="InterPro" id="IPR058627">
    <property type="entry name" value="MdtA-like_C"/>
</dbReference>
<dbReference type="NCBIfam" id="TIGR01730">
    <property type="entry name" value="RND_mfp"/>
    <property type="match status" value="1"/>
</dbReference>
<gene>
    <name evidence="7" type="ORF">ACFSO8_06635</name>
</gene>
<feature type="domain" description="CusB-like beta-barrel" evidence="4">
    <location>
        <begin position="215"/>
        <end position="289"/>
    </location>
</feature>
<organism evidence="7 8">
    <name type="scientific">Kaistella montana</name>
    <dbReference type="NCBI Taxonomy" id="1849733"/>
    <lineage>
        <taxon>Bacteria</taxon>
        <taxon>Pseudomonadati</taxon>
        <taxon>Bacteroidota</taxon>
        <taxon>Flavobacteriia</taxon>
        <taxon>Flavobacteriales</taxon>
        <taxon>Weeksellaceae</taxon>
        <taxon>Chryseobacterium group</taxon>
        <taxon>Kaistella</taxon>
    </lineage>
</organism>
<evidence type="ECO:0000259" key="4">
    <source>
        <dbReference type="Pfam" id="PF25954"/>
    </source>
</evidence>
<keyword evidence="8" id="KW-1185">Reference proteome</keyword>
<dbReference type="Pfam" id="PF25954">
    <property type="entry name" value="Beta-barrel_RND_2"/>
    <property type="match status" value="1"/>
</dbReference>
<name>A0ABW5KBL3_9FLAO</name>
<keyword evidence="2" id="KW-0813">Transport</keyword>
<evidence type="ECO:0000256" key="1">
    <source>
        <dbReference type="ARBA" id="ARBA00009477"/>
    </source>
</evidence>
<dbReference type="EMBL" id="JBHULG010000002">
    <property type="protein sequence ID" value="MFD2545136.1"/>
    <property type="molecule type" value="Genomic_DNA"/>
</dbReference>
<dbReference type="InterPro" id="IPR058792">
    <property type="entry name" value="Beta-barrel_RND_2"/>
</dbReference>
<dbReference type="Pfam" id="PF25973">
    <property type="entry name" value="BSH_CzcB"/>
    <property type="match status" value="1"/>
</dbReference>
<comment type="caution">
    <text evidence="7">The sequence shown here is derived from an EMBL/GenBank/DDBJ whole genome shotgun (WGS) entry which is preliminary data.</text>
</comment>
<evidence type="ECO:0000259" key="6">
    <source>
        <dbReference type="Pfam" id="PF25973"/>
    </source>
</evidence>
<feature type="domain" description="Multidrug resistance protein MdtA-like C-terminal permuted SH3" evidence="5">
    <location>
        <begin position="297"/>
        <end position="353"/>
    </location>
</feature>
<dbReference type="PANTHER" id="PTHR30097:SF4">
    <property type="entry name" value="SLR6042 PROTEIN"/>
    <property type="match status" value="1"/>
</dbReference>
<accession>A0ABW5KBL3</accession>
<dbReference type="RefSeq" id="WP_255928908.1">
    <property type="nucleotide sequence ID" value="NZ_JANFQP010000002.1"/>
</dbReference>
<evidence type="ECO:0000313" key="8">
    <source>
        <dbReference type="Proteomes" id="UP001597394"/>
    </source>
</evidence>
<evidence type="ECO:0000259" key="5">
    <source>
        <dbReference type="Pfam" id="PF25967"/>
    </source>
</evidence>
<dbReference type="InterPro" id="IPR006143">
    <property type="entry name" value="RND_pump_MFP"/>
</dbReference>
<dbReference type="InterPro" id="IPR058647">
    <property type="entry name" value="BSH_CzcB-like"/>
</dbReference>
<protein>
    <submittedName>
        <fullName evidence="7">Efflux RND transporter periplasmic adaptor subunit</fullName>
    </submittedName>
</protein>
<feature type="domain" description="CzcB-like barrel-sandwich hybrid" evidence="6">
    <location>
        <begin position="74"/>
        <end position="212"/>
    </location>
</feature>
<proteinExistence type="inferred from homology"/>
<dbReference type="SUPFAM" id="SSF111369">
    <property type="entry name" value="HlyD-like secretion proteins"/>
    <property type="match status" value="1"/>
</dbReference>
<dbReference type="Gene3D" id="2.40.420.20">
    <property type="match status" value="1"/>
</dbReference>
<evidence type="ECO:0000313" key="7">
    <source>
        <dbReference type="EMBL" id="MFD2545136.1"/>
    </source>
</evidence>
<dbReference type="PANTHER" id="PTHR30097">
    <property type="entry name" value="CATION EFFLUX SYSTEM PROTEIN CUSB"/>
    <property type="match status" value="1"/>
</dbReference>
<dbReference type="PROSITE" id="PS51257">
    <property type="entry name" value="PROKAR_LIPOPROTEIN"/>
    <property type="match status" value="1"/>
</dbReference>
<feature type="coiled-coil region" evidence="3">
    <location>
        <begin position="108"/>
        <end position="166"/>
    </location>
</feature>
<dbReference type="Gene3D" id="2.40.50.100">
    <property type="match status" value="1"/>
</dbReference>